<evidence type="ECO:0000313" key="3">
    <source>
        <dbReference type="Proteomes" id="UP000295375"/>
    </source>
</evidence>
<sequence length="89" mass="10016">MNIQPIKFAIASAITALIVWLLCSVMVWLHPQFMLSLSGDMFHANLAPMGWQLTISGVIKGAFAWMIFAAIFAWLLATFYNQLQQQKKA</sequence>
<dbReference type="InterPro" id="IPR044020">
    <property type="entry name" value="DUF5676"/>
</dbReference>
<reference evidence="2 3" key="1">
    <citation type="submission" date="2019-03" db="EMBL/GenBank/DDBJ databases">
        <title>Genomic Encyclopedia of Type Strains, Phase IV (KMG-IV): sequencing the most valuable type-strain genomes for metagenomic binning, comparative biology and taxonomic classification.</title>
        <authorList>
            <person name="Goeker M."/>
        </authorList>
    </citation>
    <scope>NUCLEOTIDE SEQUENCE [LARGE SCALE GENOMIC DNA]</scope>
    <source>
        <strain evidence="2 3">DSM 103792</strain>
    </source>
</reference>
<dbReference type="EMBL" id="SNYM01000022">
    <property type="protein sequence ID" value="TDQ44964.1"/>
    <property type="molecule type" value="Genomic_DNA"/>
</dbReference>
<name>A0A4R6UP08_9GAMM</name>
<keyword evidence="1" id="KW-0472">Membrane</keyword>
<evidence type="ECO:0000313" key="2">
    <source>
        <dbReference type="EMBL" id="TDQ44964.1"/>
    </source>
</evidence>
<dbReference type="AlphaFoldDB" id="A0A4R6UP08"/>
<feature type="transmembrane region" description="Helical" evidence="1">
    <location>
        <begin position="49"/>
        <end position="80"/>
    </location>
</feature>
<accession>A0A4R6UP08</accession>
<dbReference type="OrthoDB" id="7605427at2"/>
<dbReference type="Proteomes" id="UP000295375">
    <property type="component" value="Unassembled WGS sequence"/>
</dbReference>
<dbReference type="RefSeq" id="WP_133592956.1">
    <property type="nucleotide sequence ID" value="NZ_CP037953.1"/>
</dbReference>
<protein>
    <submittedName>
        <fullName evidence="2">Uncharacterized protein</fullName>
    </submittedName>
</protein>
<proteinExistence type="predicted"/>
<feature type="transmembrane region" description="Helical" evidence="1">
    <location>
        <begin position="7"/>
        <end position="29"/>
    </location>
</feature>
<gene>
    <name evidence="2" type="ORF">EV696_12220</name>
</gene>
<keyword evidence="3" id="KW-1185">Reference proteome</keyword>
<organism evidence="2 3">
    <name type="scientific">Permianibacter aggregans</name>
    <dbReference type="NCBI Taxonomy" id="1510150"/>
    <lineage>
        <taxon>Bacteria</taxon>
        <taxon>Pseudomonadati</taxon>
        <taxon>Pseudomonadota</taxon>
        <taxon>Gammaproteobacteria</taxon>
        <taxon>Pseudomonadales</taxon>
        <taxon>Pseudomonadaceae</taxon>
        <taxon>Permianibacter</taxon>
    </lineage>
</organism>
<evidence type="ECO:0000256" key="1">
    <source>
        <dbReference type="SAM" id="Phobius"/>
    </source>
</evidence>
<keyword evidence="1" id="KW-0812">Transmembrane</keyword>
<comment type="caution">
    <text evidence="2">The sequence shown here is derived from an EMBL/GenBank/DDBJ whole genome shotgun (WGS) entry which is preliminary data.</text>
</comment>
<dbReference type="Pfam" id="PF18926">
    <property type="entry name" value="DUF5676"/>
    <property type="match status" value="1"/>
</dbReference>
<keyword evidence="1" id="KW-1133">Transmembrane helix</keyword>